<protein>
    <submittedName>
        <fullName evidence="8">Zinc finger protein</fullName>
    </submittedName>
</protein>
<feature type="region of interest" description="Disordered" evidence="6">
    <location>
        <begin position="351"/>
        <end position="384"/>
    </location>
</feature>
<dbReference type="OrthoDB" id="6077919at2759"/>
<dbReference type="PANTHER" id="PTHR14003">
    <property type="entry name" value="TRANSCRIPTIONAL REPRESSOR PROTEIN YY"/>
    <property type="match status" value="1"/>
</dbReference>
<feature type="compositionally biased region" description="Low complexity" evidence="6">
    <location>
        <begin position="361"/>
        <end position="378"/>
    </location>
</feature>
<evidence type="ECO:0000313" key="8">
    <source>
        <dbReference type="EMBL" id="GJE97242.1"/>
    </source>
</evidence>
<dbReference type="Gene3D" id="3.30.160.60">
    <property type="entry name" value="Classic Zinc Finger"/>
    <property type="match status" value="2"/>
</dbReference>
<feature type="compositionally biased region" description="Pro residues" evidence="6">
    <location>
        <begin position="139"/>
        <end position="161"/>
    </location>
</feature>
<feature type="compositionally biased region" description="Acidic residues" evidence="6">
    <location>
        <begin position="511"/>
        <end position="536"/>
    </location>
</feature>
<feature type="compositionally biased region" description="Basic and acidic residues" evidence="6">
    <location>
        <begin position="442"/>
        <end position="466"/>
    </location>
</feature>
<evidence type="ECO:0000256" key="2">
    <source>
        <dbReference type="ARBA" id="ARBA00022737"/>
    </source>
</evidence>
<feature type="compositionally biased region" description="Basic and acidic residues" evidence="6">
    <location>
        <begin position="552"/>
        <end position="571"/>
    </location>
</feature>
<dbReference type="GO" id="GO:0000981">
    <property type="term" value="F:DNA-binding transcription factor activity, RNA polymerase II-specific"/>
    <property type="evidence" value="ECO:0007669"/>
    <property type="project" value="TreeGrafter"/>
</dbReference>
<gene>
    <name evidence="8" type="ORF">PsYK624_134570</name>
</gene>
<keyword evidence="4" id="KW-0862">Zinc</keyword>
<evidence type="ECO:0000256" key="3">
    <source>
        <dbReference type="ARBA" id="ARBA00022771"/>
    </source>
</evidence>
<feature type="region of interest" description="Disordered" evidence="6">
    <location>
        <begin position="499"/>
        <end position="619"/>
    </location>
</feature>
<evidence type="ECO:0000256" key="6">
    <source>
        <dbReference type="SAM" id="MobiDB-lite"/>
    </source>
</evidence>
<dbReference type="FunFam" id="3.30.160.60:FF:000100">
    <property type="entry name" value="Zinc finger 45-like"/>
    <property type="match status" value="1"/>
</dbReference>
<feature type="compositionally biased region" description="Low complexity" evidence="6">
    <location>
        <begin position="294"/>
        <end position="305"/>
    </location>
</feature>
<feature type="region of interest" description="Disordered" evidence="6">
    <location>
        <begin position="139"/>
        <end position="169"/>
    </location>
</feature>
<evidence type="ECO:0000259" key="7">
    <source>
        <dbReference type="PROSITE" id="PS50157"/>
    </source>
</evidence>
<feature type="region of interest" description="Disordered" evidence="6">
    <location>
        <begin position="418"/>
        <end position="486"/>
    </location>
</feature>
<feature type="region of interest" description="Disordered" evidence="6">
    <location>
        <begin position="257"/>
        <end position="315"/>
    </location>
</feature>
<dbReference type="GO" id="GO:0000978">
    <property type="term" value="F:RNA polymerase II cis-regulatory region sequence-specific DNA binding"/>
    <property type="evidence" value="ECO:0007669"/>
    <property type="project" value="TreeGrafter"/>
</dbReference>
<feature type="compositionally biased region" description="Basic and acidic residues" evidence="6">
    <location>
        <begin position="24"/>
        <end position="35"/>
    </location>
</feature>
<sequence length="619" mass="66737">MAAKVSLPSINEMFPEHMLGPWYADRDRPTNDQAHEPQQALRHPESSYAPHPSMSPETSYDATGPRLSEQSSPRARPTFRVQIPPTSPYESSAYTPSSSYPPSSATSAYPPSTLYTPSASSSTLPSYAPSPATFRAAPLPPSPYALPPGEPFSPTYPPQTQPYPAQSYANPLQQPYGAAAHYAMGAVAAAAGAASEEKKHSCPHCHKRFNRPSSLSIHVNTHTGAKPFRCPFPGCSRAFNVNSNMRRHWRNHVSAARRAGGVGPGMPLPTGAPLAEADPAHGAPTHVPSAGTSAQPALYPQAEPAPAAPGPSHLRADFAPEYAAPAARAPYDTPRSEAPPRYLRAHTDLHAARDRPPTPPLSHSASSSPQSSSGHSLPPVAPPAAHPPPYASYAPYTYAPKESAASYVPYATRAPYTARSPYDPPQPLSRSPYEQAHPLPAGRRETEDVRAEYARAYAADEGRAEYSPDAVRTGYSPDAARAGYSPDALRAEYDRRYAASGAAPYRAYNDDEREYDESGEEPEEDELEDEDADADEPPPSPPPREAGADSQYDDRLADERYGDGRSGERYGRMRSRSSPRLAPGRYAPYSRTAHDEWARPEGRARSSTVAGAGAGERRW</sequence>
<proteinExistence type="predicted"/>
<reference evidence="8 9" key="1">
    <citation type="submission" date="2021-08" db="EMBL/GenBank/DDBJ databases">
        <title>Draft Genome Sequence of Phanerochaete sordida strain YK-624.</title>
        <authorList>
            <person name="Mori T."/>
            <person name="Dohra H."/>
            <person name="Suzuki T."/>
            <person name="Kawagishi H."/>
            <person name="Hirai H."/>
        </authorList>
    </citation>
    <scope>NUCLEOTIDE SEQUENCE [LARGE SCALE GENOMIC DNA]</scope>
    <source>
        <strain evidence="8 9">YK-624</strain>
    </source>
</reference>
<dbReference type="Proteomes" id="UP000703269">
    <property type="component" value="Unassembled WGS sequence"/>
</dbReference>
<feature type="domain" description="C2H2-type" evidence="7">
    <location>
        <begin position="228"/>
        <end position="257"/>
    </location>
</feature>
<feature type="region of interest" description="Disordered" evidence="6">
    <location>
        <begin position="20"/>
        <end position="108"/>
    </location>
</feature>
<dbReference type="GO" id="GO:0005667">
    <property type="term" value="C:transcription regulator complex"/>
    <property type="evidence" value="ECO:0007669"/>
    <property type="project" value="TreeGrafter"/>
</dbReference>
<evidence type="ECO:0000256" key="1">
    <source>
        <dbReference type="ARBA" id="ARBA00022723"/>
    </source>
</evidence>
<feature type="domain" description="C2H2-type" evidence="7">
    <location>
        <begin position="200"/>
        <end position="227"/>
    </location>
</feature>
<comment type="caution">
    <text evidence="8">The sequence shown here is derived from an EMBL/GenBank/DDBJ whole genome shotgun (WGS) entry which is preliminary data.</text>
</comment>
<dbReference type="PROSITE" id="PS50157">
    <property type="entry name" value="ZINC_FINGER_C2H2_2"/>
    <property type="match status" value="2"/>
</dbReference>
<dbReference type="InterPro" id="IPR036236">
    <property type="entry name" value="Znf_C2H2_sf"/>
</dbReference>
<dbReference type="SUPFAM" id="SSF57667">
    <property type="entry name" value="beta-beta-alpha zinc fingers"/>
    <property type="match status" value="1"/>
</dbReference>
<name>A0A9P3LKH1_9APHY</name>
<dbReference type="GO" id="GO:0008270">
    <property type="term" value="F:zinc ion binding"/>
    <property type="evidence" value="ECO:0007669"/>
    <property type="project" value="UniProtKB-KW"/>
</dbReference>
<dbReference type="InterPro" id="IPR013087">
    <property type="entry name" value="Znf_C2H2_type"/>
</dbReference>
<keyword evidence="9" id="KW-1185">Reference proteome</keyword>
<dbReference type="GO" id="GO:0000785">
    <property type="term" value="C:chromatin"/>
    <property type="evidence" value="ECO:0007669"/>
    <property type="project" value="TreeGrafter"/>
</dbReference>
<dbReference type="Pfam" id="PF00096">
    <property type="entry name" value="zf-C2H2"/>
    <property type="match status" value="2"/>
</dbReference>
<evidence type="ECO:0000256" key="5">
    <source>
        <dbReference type="PROSITE-ProRule" id="PRU00042"/>
    </source>
</evidence>
<feature type="compositionally biased region" description="Low complexity" evidence="6">
    <location>
        <begin position="88"/>
        <end position="108"/>
    </location>
</feature>
<keyword evidence="1" id="KW-0479">Metal-binding</keyword>
<feature type="compositionally biased region" description="Basic and acidic residues" evidence="6">
    <location>
        <begin position="592"/>
        <end position="604"/>
    </location>
</feature>
<evidence type="ECO:0000256" key="4">
    <source>
        <dbReference type="ARBA" id="ARBA00022833"/>
    </source>
</evidence>
<organism evidence="8 9">
    <name type="scientific">Phanerochaete sordida</name>
    <dbReference type="NCBI Taxonomy" id="48140"/>
    <lineage>
        <taxon>Eukaryota</taxon>
        <taxon>Fungi</taxon>
        <taxon>Dikarya</taxon>
        <taxon>Basidiomycota</taxon>
        <taxon>Agaricomycotina</taxon>
        <taxon>Agaricomycetes</taxon>
        <taxon>Polyporales</taxon>
        <taxon>Phanerochaetaceae</taxon>
        <taxon>Phanerochaete</taxon>
    </lineage>
</organism>
<accession>A0A9P3LKH1</accession>
<dbReference type="GO" id="GO:0031519">
    <property type="term" value="C:PcG protein complex"/>
    <property type="evidence" value="ECO:0007669"/>
    <property type="project" value="TreeGrafter"/>
</dbReference>
<dbReference type="PROSITE" id="PS00028">
    <property type="entry name" value="ZINC_FINGER_C2H2_1"/>
    <property type="match status" value="2"/>
</dbReference>
<dbReference type="PANTHER" id="PTHR14003:SF19">
    <property type="entry name" value="YY2 TRANSCRIPTION FACTOR"/>
    <property type="match status" value="1"/>
</dbReference>
<evidence type="ECO:0000313" key="9">
    <source>
        <dbReference type="Proteomes" id="UP000703269"/>
    </source>
</evidence>
<dbReference type="SMART" id="SM00355">
    <property type="entry name" value="ZnF_C2H2"/>
    <property type="match status" value="2"/>
</dbReference>
<keyword evidence="3 5" id="KW-0863">Zinc-finger</keyword>
<keyword evidence="2" id="KW-0677">Repeat</keyword>
<dbReference type="EMBL" id="BPQB01000069">
    <property type="protein sequence ID" value="GJE97242.1"/>
    <property type="molecule type" value="Genomic_DNA"/>
</dbReference>
<dbReference type="AlphaFoldDB" id="A0A9P3LKH1"/>